<dbReference type="PANTHER" id="PTHR37332">
    <property type="entry name" value="EXPRESSED PROTEIN"/>
    <property type="match status" value="1"/>
</dbReference>
<accession>A0A9P8L6E3</accession>
<dbReference type="AlphaFoldDB" id="A0A9P8L6E3"/>
<organism evidence="2 3">
    <name type="scientific">Glutinoglossum americanum</name>
    <dbReference type="NCBI Taxonomy" id="1670608"/>
    <lineage>
        <taxon>Eukaryota</taxon>
        <taxon>Fungi</taxon>
        <taxon>Dikarya</taxon>
        <taxon>Ascomycota</taxon>
        <taxon>Pezizomycotina</taxon>
        <taxon>Geoglossomycetes</taxon>
        <taxon>Geoglossales</taxon>
        <taxon>Geoglossaceae</taxon>
        <taxon>Glutinoglossum</taxon>
    </lineage>
</organism>
<dbReference type="EMBL" id="JAGHQL010000015">
    <property type="protein sequence ID" value="KAH0544707.1"/>
    <property type="molecule type" value="Genomic_DNA"/>
</dbReference>
<protein>
    <submittedName>
        <fullName evidence="2">Uncharacterized protein</fullName>
    </submittedName>
</protein>
<comment type="caution">
    <text evidence="2">The sequence shown here is derived from an EMBL/GenBank/DDBJ whole genome shotgun (WGS) entry which is preliminary data.</text>
</comment>
<feature type="compositionally biased region" description="Polar residues" evidence="1">
    <location>
        <begin position="378"/>
        <end position="393"/>
    </location>
</feature>
<gene>
    <name evidence="2" type="ORF">FGG08_001212</name>
</gene>
<dbReference type="Proteomes" id="UP000698800">
    <property type="component" value="Unassembled WGS sequence"/>
</dbReference>
<name>A0A9P8L6E3_9PEZI</name>
<evidence type="ECO:0000256" key="1">
    <source>
        <dbReference type="SAM" id="MobiDB-lite"/>
    </source>
</evidence>
<reference evidence="2" key="1">
    <citation type="submission" date="2021-03" db="EMBL/GenBank/DDBJ databases">
        <title>Comparative genomics and phylogenomic investigation of the class Geoglossomycetes provide insights into ecological specialization and systematics.</title>
        <authorList>
            <person name="Melie T."/>
            <person name="Pirro S."/>
            <person name="Miller A.N."/>
            <person name="Quandt A."/>
        </authorList>
    </citation>
    <scope>NUCLEOTIDE SEQUENCE</scope>
    <source>
        <strain evidence="2">GBOQ0MN5Z8</strain>
    </source>
</reference>
<feature type="compositionally biased region" description="Polar residues" evidence="1">
    <location>
        <begin position="118"/>
        <end position="129"/>
    </location>
</feature>
<feature type="compositionally biased region" description="Low complexity" evidence="1">
    <location>
        <begin position="1"/>
        <end position="26"/>
    </location>
</feature>
<feature type="region of interest" description="Disordered" evidence="1">
    <location>
        <begin position="367"/>
        <end position="393"/>
    </location>
</feature>
<proteinExistence type="predicted"/>
<feature type="compositionally biased region" description="Polar residues" evidence="1">
    <location>
        <begin position="34"/>
        <end position="55"/>
    </location>
</feature>
<dbReference type="PANTHER" id="PTHR37332:SF1">
    <property type="entry name" value="ELMO DOMAIN-CONTAINING PROTEIN"/>
    <property type="match status" value="1"/>
</dbReference>
<dbReference type="OrthoDB" id="14339at2759"/>
<evidence type="ECO:0000313" key="3">
    <source>
        <dbReference type="Proteomes" id="UP000698800"/>
    </source>
</evidence>
<sequence>MHKSSTSTTSQRSGGGLLSKTGSLFGTRNAAARKSSTQRSATSRPGTSGGDSSTYVKDPGWQAFDPFSPIEGPPGLRRTTSTRSAKDLKQDSTSRGYRARTPSISTVVVEKLTEEEQTANASNSLTNAPTTSLRHRSSLSSSSTRRKLSISRQKSADSFRALLSKPTPANPSESTQTSRVPAATLNNPMFATTTQTAGGGTFGFGVHKAPEPGKPPSTSHSNVSFPASGGIGPGVPVVATNGLASPHVVYQHIHEMASKRISTLDYLRKAHEGRVYWFNTLLFTKQDLAKISYFDPKKLSRRATNYLLLGLSIPTILDLNSQNPLEYLRALNALLTEFENFQQVHPPDGTITSSLSRARLPAMFKRATHSTGGKGRRTSSATEIGLPMTTSDSGEIKSIVSGMSAAGTNSSFPSNDPELLPGEEYTHLLTPSLPFDPDFYETFATLCDVLIDCYTRIMNLINSPAICTPGVGEMFTKADARVRKVIVAGVVREFEDWSRTSVKTEIGGVGKVVLGGLI</sequence>
<feature type="region of interest" description="Disordered" evidence="1">
    <location>
        <begin position="1"/>
        <end position="183"/>
    </location>
</feature>
<evidence type="ECO:0000313" key="2">
    <source>
        <dbReference type="EMBL" id="KAH0544707.1"/>
    </source>
</evidence>
<keyword evidence="3" id="KW-1185">Reference proteome</keyword>
<feature type="compositionally biased region" description="Polar residues" evidence="1">
    <location>
        <begin position="170"/>
        <end position="183"/>
    </location>
</feature>